<dbReference type="SUPFAM" id="SSF46785">
    <property type="entry name" value="Winged helix' DNA-binding domain"/>
    <property type="match status" value="1"/>
</dbReference>
<keyword evidence="3" id="KW-0804">Transcription</keyword>
<keyword evidence="7" id="KW-1185">Reference proteome</keyword>
<accession>A0A521BHH9</accession>
<dbReference type="InterPro" id="IPR050707">
    <property type="entry name" value="HTH_MetabolicPath_Reg"/>
</dbReference>
<evidence type="ECO:0000256" key="3">
    <source>
        <dbReference type="ARBA" id="ARBA00023163"/>
    </source>
</evidence>
<keyword evidence="2" id="KW-0238">DNA-binding</keyword>
<dbReference type="Pfam" id="PF01614">
    <property type="entry name" value="IclR_C"/>
    <property type="match status" value="1"/>
</dbReference>
<keyword evidence="1" id="KW-0805">Transcription regulation</keyword>
<sequence>MGGVIRPCQRFFLVRKNRTSMFRKLIGVSTFDPEEAQQFGDDPLFIRALARGVAVLSAFELAHKPLSLSEISQLSGVDRSAAQRVVHTLMQLGMIVRDEEDRGYLPGKRILTMAYSCLRLTPICQKATPALLELRRRTRERVDMSLWDDTRLIYAMRMPSKHEIFTATLTGNTVPVYCTAGGISVLARLGDDEIADIFARSDLTPFTPDTFTTLDQVMQAVRETRNRGHAIAVRQLLRHEIAMGVAVLGEDNRPVGAIHLAGSLDEHSAEDFSAKFGTLLQQTGQSLSEYR</sequence>
<dbReference type="InterPro" id="IPR005471">
    <property type="entry name" value="Tscrpt_reg_IclR_N"/>
</dbReference>
<dbReference type="PANTHER" id="PTHR30136">
    <property type="entry name" value="HELIX-TURN-HELIX TRANSCRIPTIONAL REGULATOR, ICLR FAMILY"/>
    <property type="match status" value="1"/>
</dbReference>
<organism evidence="6 7">
    <name type="scientific">Paracoccus laeviglucosivorans</name>
    <dbReference type="NCBI Taxonomy" id="1197861"/>
    <lineage>
        <taxon>Bacteria</taxon>
        <taxon>Pseudomonadati</taxon>
        <taxon>Pseudomonadota</taxon>
        <taxon>Alphaproteobacteria</taxon>
        <taxon>Rhodobacterales</taxon>
        <taxon>Paracoccaceae</taxon>
        <taxon>Paracoccus</taxon>
    </lineage>
</organism>
<dbReference type="PROSITE" id="PS51078">
    <property type="entry name" value="ICLR_ED"/>
    <property type="match status" value="1"/>
</dbReference>
<reference evidence="6 7" key="1">
    <citation type="submission" date="2017-05" db="EMBL/GenBank/DDBJ databases">
        <authorList>
            <person name="Varghese N."/>
            <person name="Submissions S."/>
        </authorList>
    </citation>
    <scope>NUCLEOTIDE SEQUENCE [LARGE SCALE GENOMIC DNA]</scope>
    <source>
        <strain evidence="6 7">DSM 100094</strain>
    </source>
</reference>
<dbReference type="GO" id="GO:0003677">
    <property type="term" value="F:DNA binding"/>
    <property type="evidence" value="ECO:0007669"/>
    <property type="project" value="UniProtKB-KW"/>
</dbReference>
<evidence type="ECO:0000313" key="7">
    <source>
        <dbReference type="Proteomes" id="UP000319014"/>
    </source>
</evidence>
<dbReference type="Gene3D" id="1.10.10.10">
    <property type="entry name" value="Winged helix-like DNA-binding domain superfamily/Winged helix DNA-binding domain"/>
    <property type="match status" value="1"/>
</dbReference>
<feature type="domain" description="HTH iclR-type" evidence="4">
    <location>
        <begin position="46"/>
        <end position="108"/>
    </location>
</feature>
<dbReference type="InterPro" id="IPR036388">
    <property type="entry name" value="WH-like_DNA-bd_sf"/>
</dbReference>
<dbReference type="Proteomes" id="UP000319014">
    <property type="component" value="Unassembled WGS sequence"/>
</dbReference>
<gene>
    <name evidence="6" type="ORF">SAMN06265221_102297</name>
</gene>
<dbReference type="AlphaFoldDB" id="A0A521BHH9"/>
<proteinExistence type="predicted"/>
<dbReference type="SMART" id="SM00346">
    <property type="entry name" value="HTH_ICLR"/>
    <property type="match status" value="1"/>
</dbReference>
<dbReference type="EMBL" id="FXTK01000002">
    <property type="protein sequence ID" value="SMO46594.1"/>
    <property type="molecule type" value="Genomic_DNA"/>
</dbReference>
<name>A0A521BHH9_9RHOB</name>
<dbReference type="Pfam" id="PF09339">
    <property type="entry name" value="HTH_IclR"/>
    <property type="match status" value="1"/>
</dbReference>
<evidence type="ECO:0000256" key="2">
    <source>
        <dbReference type="ARBA" id="ARBA00023125"/>
    </source>
</evidence>
<dbReference type="InterPro" id="IPR029016">
    <property type="entry name" value="GAF-like_dom_sf"/>
</dbReference>
<dbReference type="PANTHER" id="PTHR30136:SF34">
    <property type="entry name" value="TRANSCRIPTIONAL REGULATOR"/>
    <property type="match status" value="1"/>
</dbReference>
<dbReference type="Gene3D" id="3.30.450.40">
    <property type="match status" value="1"/>
</dbReference>
<dbReference type="SUPFAM" id="SSF55781">
    <property type="entry name" value="GAF domain-like"/>
    <property type="match status" value="1"/>
</dbReference>
<dbReference type="GO" id="GO:0045892">
    <property type="term" value="P:negative regulation of DNA-templated transcription"/>
    <property type="evidence" value="ECO:0007669"/>
    <property type="project" value="TreeGrafter"/>
</dbReference>
<evidence type="ECO:0000313" key="6">
    <source>
        <dbReference type="EMBL" id="SMO46594.1"/>
    </source>
</evidence>
<dbReference type="InterPro" id="IPR014757">
    <property type="entry name" value="Tscrpt_reg_IclR_C"/>
</dbReference>
<dbReference type="PROSITE" id="PS51077">
    <property type="entry name" value="HTH_ICLR"/>
    <property type="match status" value="1"/>
</dbReference>
<evidence type="ECO:0000256" key="1">
    <source>
        <dbReference type="ARBA" id="ARBA00023015"/>
    </source>
</evidence>
<feature type="domain" description="IclR-ED" evidence="5">
    <location>
        <begin position="109"/>
        <end position="291"/>
    </location>
</feature>
<dbReference type="InterPro" id="IPR036390">
    <property type="entry name" value="WH_DNA-bd_sf"/>
</dbReference>
<evidence type="ECO:0000259" key="5">
    <source>
        <dbReference type="PROSITE" id="PS51078"/>
    </source>
</evidence>
<evidence type="ECO:0000259" key="4">
    <source>
        <dbReference type="PROSITE" id="PS51077"/>
    </source>
</evidence>
<dbReference type="GO" id="GO:0003700">
    <property type="term" value="F:DNA-binding transcription factor activity"/>
    <property type="evidence" value="ECO:0007669"/>
    <property type="project" value="TreeGrafter"/>
</dbReference>
<protein>
    <submittedName>
        <fullName evidence="6">Transcriptional regulator, IclR family</fullName>
    </submittedName>
</protein>